<dbReference type="EMBL" id="CP001649">
    <property type="protein sequence ID" value="ACS81786.1"/>
    <property type="molecule type" value="Genomic_DNA"/>
</dbReference>
<keyword evidence="3" id="KW-1185">Reference proteome</keyword>
<accession>C6BU77</accession>
<feature type="region of interest" description="Disordered" evidence="1">
    <location>
        <begin position="467"/>
        <end position="521"/>
    </location>
</feature>
<dbReference type="STRING" id="526222.Desal_3741"/>
<feature type="compositionally biased region" description="Acidic residues" evidence="1">
    <location>
        <begin position="496"/>
        <end position="510"/>
    </location>
</feature>
<organism evidence="2 3">
    <name type="scientific">Maridesulfovibrio salexigens (strain ATCC 14822 / DSM 2638 / NCIMB 8403 / VKM B-1763)</name>
    <name type="common">Desulfovibrio salexigens</name>
    <dbReference type="NCBI Taxonomy" id="526222"/>
    <lineage>
        <taxon>Bacteria</taxon>
        <taxon>Pseudomonadati</taxon>
        <taxon>Thermodesulfobacteriota</taxon>
        <taxon>Desulfovibrionia</taxon>
        <taxon>Desulfovibrionales</taxon>
        <taxon>Desulfovibrionaceae</taxon>
        <taxon>Maridesulfovibrio</taxon>
    </lineage>
</organism>
<proteinExistence type="predicted"/>
<dbReference type="eggNOG" id="ENOG50317S7">
    <property type="taxonomic scope" value="Bacteria"/>
</dbReference>
<gene>
    <name evidence="2" type="ordered locus">Desal_3741</name>
</gene>
<name>C6BU77_MARSD</name>
<evidence type="ECO:0000313" key="2">
    <source>
        <dbReference type="EMBL" id="ACS81786.1"/>
    </source>
</evidence>
<dbReference type="RefSeq" id="WP_015853602.1">
    <property type="nucleotide sequence ID" value="NC_012881.1"/>
</dbReference>
<evidence type="ECO:0000256" key="1">
    <source>
        <dbReference type="SAM" id="MobiDB-lite"/>
    </source>
</evidence>
<sequence>MKVVNTKGGNFVKGLAADGLFGAEAGEGIRPELEKLKSLKNIEPALLQRARDREEEERDLRVLDAYNRFESGLQEILANPESGLMELRAGDAQSAVFEVNDYFTEEGGRLRDGLPDDECRTRFMDILESRRKTAVDAVARHQSQEYQNWKEVTAAATIDSVLKAVNLSPDAASLKHGERLLEGAILRLYRGSNPEFLQLRLLTVKQAMYAGALEAIGVKDPVTALILCKSWKAQLGEGHYDRLYEMLEPQARNQHMKQEFYALRDMAEEQLEAELEDLSDAEMRRELREMIMADRQLRERAQLNGEKERINLACRILFKRFVEGVLSTSDILDSGLDAEMRSMWLLIFSRKDEMGTDEALITIVQEMVEDAVSEEYQIYAAIPDGLGGADASMLATLFLLKDNPESRLMINGLRDISERCEIICGDLRDQAAAIRDFLHRVAVLVSKGEPFSITKVRNEVITDHFGKAEAKKEMSETEGQGLDTPVEREPVNHITDEDEVDEHEVAEEAEAGQLPKKSDEE</sequence>
<dbReference type="OrthoDB" id="5443672at2"/>
<protein>
    <submittedName>
        <fullName evidence="2">Uncharacterized protein</fullName>
    </submittedName>
</protein>
<dbReference type="HOGENOM" id="CLU_522474_0_0_7"/>
<feature type="compositionally biased region" description="Basic and acidic residues" evidence="1">
    <location>
        <begin position="485"/>
        <end position="495"/>
    </location>
</feature>
<dbReference type="Proteomes" id="UP000002601">
    <property type="component" value="Chromosome"/>
</dbReference>
<dbReference type="KEGG" id="dsa:Desal_3741"/>
<evidence type="ECO:0000313" key="3">
    <source>
        <dbReference type="Proteomes" id="UP000002601"/>
    </source>
</evidence>
<dbReference type="AlphaFoldDB" id="C6BU77"/>
<reference evidence="2 3" key="1">
    <citation type="submission" date="2009-06" db="EMBL/GenBank/DDBJ databases">
        <title>Complete sequence of Desulfovibrio salexigens DSM 2638.</title>
        <authorList>
            <consortium name="US DOE Joint Genome Institute"/>
            <person name="Lucas S."/>
            <person name="Copeland A."/>
            <person name="Lapidus A."/>
            <person name="Glavina del Rio T."/>
            <person name="Tice H."/>
            <person name="Bruce D."/>
            <person name="Goodwin L."/>
            <person name="Pitluck S."/>
            <person name="Munk A.C."/>
            <person name="Brettin T."/>
            <person name="Detter J.C."/>
            <person name="Han C."/>
            <person name="Tapia R."/>
            <person name="Larimer F."/>
            <person name="Land M."/>
            <person name="Hauser L."/>
            <person name="Kyrpides N."/>
            <person name="Anderson I."/>
            <person name="Wall J.D."/>
            <person name="Arkin A.P."/>
            <person name="Dehal P."/>
            <person name="Chivian D."/>
            <person name="Giles B."/>
            <person name="Hazen T.C."/>
        </authorList>
    </citation>
    <scope>NUCLEOTIDE SEQUENCE [LARGE SCALE GENOMIC DNA]</scope>
    <source>
        <strain evidence="3">ATCC 14822 / DSM 2638 / NCIMB 8403 / VKM B-1763</strain>
    </source>
</reference>